<dbReference type="SUPFAM" id="SSF56601">
    <property type="entry name" value="beta-lactamase/transpeptidase-like"/>
    <property type="match status" value="1"/>
</dbReference>
<evidence type="ECO:0000256" key="1">
    <source>
        <dbReference type="ARBA" id="ARBA00006096"/>
    </source>
</evidence>
<sequence length="491" mass="50904">MPADSPDHGGCRMKISRREAMTGLAALGLCGGPAFGQGTALRPGSAEDLIAAAQLGGEVSYVVVDARSGLVLEQRGADRGMPPASTAKTITSLYALETLGPDYRFRTRLIATGPIAGGKIQGDLVLAGGGDPTLETDALAEMAARLAAAGVRGVTGRFLVWGGAIPSAEQIADDQPVQVGYNPGISGLILNYNRVYFEWKRAAGGYALTMDARGARNVPRVYSADVGLSSRAAPLFTYARQGGKEHWTVATGSLGKAGSRWLPVRDPVAYAGDVFQTLARAQGVPLPAPKPVAMLPGGTVLVEQASAPLPVILRAMMKHSTNVTAEAVGMTTSVARGAPAGRGASGAAMSEWLHARLGGGRARFVDHSGLGADTRISAMEMVRAVTLLGPKAGLRGLMKPFALRDAGGKVQQGQALRVDAKTGTLNFVSTLTGYMTAPDGTELAFAIFTGDVARRARAGASEQPQGGRAWISRSKVLQSALLERWGALYGS</sequence>
<dbReference type="InterPro" id="IPR000667">
    <property type="entry name" value="Peptidase_S13"/>
</dbReference>
<dbReference type="GO" id="GO:0000270">
    <property type="term" value="P:peptidoglycan metabolic process"/>
    <property type="evidence" value="ECO:0007669"/>
    <property type="project" value="TreeGrafter"/>
</dbReference>
<dbReference type="NCBIfam" id="TIGR00666">
    <property type="entry name" value="PBP4"/>
    <property type="match status" value="1"/>
</dbReference>
<dbReference type="PANTHER" id="PTHR30023">
    <property type="entry name" value="D-ALANYL-D-ALANINE CARBOXYPEPTIDASE"/>
    <property type="match status" value="1"/>
</dbReference>
<dbReference type="Pfam" id="PF02113">
    <property type="entry name" value="Peptidase_S13"/>
    <property type="match status" value="1"/>
</dbReference>
<keyword evidence="2" id="KW-0378">Hydrolase</keyword>
<accession>A0A644UZX4</accession>
<comment type="caution">
    <text evidence="3">The sequence shown here is derived from an EMBL/GenBank/DDBJ whole genome shotgun (WGS) entry which is preliminary data.</text>
</comment>
<dbReference type="PANTHER" id="PTHR30023:SF0">
    <property type="entry name" value="PENICILLIN-SENSITIVE CARBOXYPEPTIDASE A"/>
    <property type="match status" value="1"/>
</dbReference>
<organism evidence="3">
    <name type="scientific">bioreactor metagenome</name>
    <dbReference type="NCBI Taxonomy" id="1076179"/>
    <lineage>
        <taxon>unclassified sequences</taxon>
        <taxon>metagenomes</taxon>
        <taxon>ecological metagenomes</taxon>
    </lineage>
</organism>
<evidence type="ECO:0008006" key="4">
    <source>
        <dbReference type="Google" id="ProtNLM"/>
    </source>
</evidence>
<dbReference type="PRINTS" id="PR00922">
    <property type="entry name" value="DADACBPTASE3"/>
</dbReference>
<name>A0A644UZX4_9ZZZZ</name>
<dbReference type="Gene3D" id="3.50.80.20">
    <property type="entry name" value="D-Ala-D-Ala carboxypeptidase C, peptidase S13"/>
    <property type="match status" value="1"/>
</dbReference>
<reference evidence="3" key="1">
    <citation type="submission" date="2019-08" db="EMBL/GenBank/DDBJ databases">
        <authorList>
            <person name="Kucharzyk K."/>
            <person name="Murdoch R.W."/>
            <person name="Higgins S."/>
            <person name="Loffler F."/>
        </authorList>
    </citation>
    <scope>NUCLEOTIDE SEQUENCE</scope>
</reference>
<dbReference type="InterPro" id="IPR012338">
    <property type="entry name" value="Beta-lactam/transpept-like"/>
</dbReference>
<proteinExistence type="inferred from homology"/>
<dbReference type="EMBL" id="VSSQ01000192">
    <property type="protein sequence ID" value="MPL84639.1"/>
    <property type="molecule type" value="Genomic_DNA"/>
</dbReference>
<evidence type="ECO:0000256" key="2">
    <source>
        <dbReference type="ARBA" id="ARBA00022801"/>
    </source>
</evidence>
<evidence type="ECO:0000313" key="3">
    <source>
        <dbReference type="EMBL" id="MPL84639.1"/>
    </source>
</evidence>
<dbReference type="AlphaFoldDB" id="A0A644UZX4"/>
<dbReference type="GO" id="GO:0004185">
    <property type="term" value="F:serine-type carboxypeptidase activity"/>
    <property type="evidence" value="ECO:0007669"/>
    <property type="project" value="InterPro"/>
</dbReference>
<gene>
    <name evidence="3" type="ORF">SDC9_30604</name>
</gene>
<dbReference type="Gene3D" id="3.40.710.10">
    <property type="entry name" value="DD-peptidase/beta-lactamase superfamily"/>
    <property type="match status" value="2"/>
</dbReference>
<comment type="similarity">
    <text evidence="1">Belongs to the peptidase S13 family.</text>
</comment>
<protein>
    <recommendedName>
        <fullName evidence="4">Serine-type D-Ala-D-Ala carboxypeptidase</fullName>
    </recommendedName>
</protein>
<dbReference type="GO" id="GO:0006508">
    <property type="term" value="P:proteolysis"/>
    <property type="evidence" value="ECO:0007669"/>
    <property type="project" value="InterPro"/>
</dbReference>